<dbReference type="PANTHER" id="PTHR31424:SF3">
    <property type="entry name" value="RING-TYPE DOMAIN-CONTAINING PROTEIN"/>
    <property type="match status" value="1"/>
</dbReference>
<feature type="region of interest" description="Disordered" evidence="1">
    <location>
        <begin position="1"/>
        <end position="27"/>
    </location>
</feature>
<keyword evidence="3" id="KW-1185">Reference proteome</keyword>
<organism evidence="2 3">
    <name type="scientific">Heterodera trifolii</name>
    <dbReference type="NCBI Taxonomy" id="157864"/>
    <lineage>
        <taxon>Eukaryota</taxon>
        <taxon>Metazoa</taxon>
        <taxon>Ecdysozoa</taxon>
        <taxon>Nematoda</taxon>
        <taxon>Chromadorea</taxon>
        <taxon>Rhabditida</taxon>
        <taxon>Tylenchina</taxon>
        <taxon>Tylenchomorpha</taxon>
        <taxon>Tylenchoidea</taxon>
        <taxon>Heteroderidae</taxon>
        <taxon>Heteroderinae</taxon>
        <taxon>Heterodera</taxon>
    </lineage>
</organism>
<dbReference type="PANTHER" id="PTHR31424">
    <property type="entry name" value="PROTEIN CBG23806"/>
    <property type="match status" value="1"/>
</dbReference>
<reference evidence="2 3" key="1">
    <citation type="submission" date="2024-10" db="EMBL/GenBank/DDBJ databases">
        <authorList>
            <person name="Kim D."/>
        </authorList>
    </citation>
    <scope>NUCLEOTIDE SEQUENCE [LARGE SCALE GENOMIC DNA]</scope>
    <source>
        <strain evidence="2">BH-2024</strain>
    </source>
</reference>
<sequence length="475" mass="53888">MVDTDVQIPSTPADDDQQTEPMPSTSTARCDLMRHHRLQIRMFDELRRRHVWIEEELKRQRRSNAFLRKQLKAQRDRSTSLERSASACRQRKALSDAREAPKRSFTDQGLDLWAPTRAVKRLKAELCEAVIFHWMGNGETRGLVCIDVRAMIEGRLQDLVNSGRLKLHQQFVSQIVLVLTGDKGGDGVAATTKLGLVIGNVEHPNSPKNLSILGIYFGNDDRTNLENKFGSIFAQLNQLKTVSLEIAGRKRTIPIQIPQIHFGTDVTPRFCSDFSLSTLHSSEEPIDGQNCGCPPVASPTPKFVHWPSTRQHCLGGCNGQRIIDAICSEADARGKGDDVRKRLSDAGVRRYPRTKQFTGGDIYKIIDHENFAAFTAPIPPGTLKFMLIDAMNDLRHIYRLSRAKFLHPGELNSLEHWTKMFYCHWQQLGTIDAARYPVRPKLHLLAAHVVPFARTHLWSVVMLISALRRRLLRSW</sequence>
<gene>
    <name evidence="2" type="ORF">niasHT_030168</name>
</gene>
<feature type="region of interest" description="Disordered" evidence="1">
    <location>
        <begin position="77"/>
        <end position="100"/>
    </location>
</feature>
<comment type="caution">
    <text evidence="2">The sequence shown here is derived from an EMBL/GenBank/DDBJ whole genome shotgun (WGS) entry which is preliminary data.</text>
</comment>
<evidence type="ECO:0000256" key="1">
    <source>
        <dbReference type="SAM" id="MobiDB-lite"/>
    </source>
</evidence>
<evidence type="ECO:0000313" key="3">
    <source>
        <dbReference type="Proteomes" id="UP001620626"/>
    </source>
</evidence>
<proteinExistence type="predicted"/>
<dbReference type="Pfam" id="PF06918">
    <property type="entry name" value="DUF1280"/>
    <property type="match status" value="1"/>
</dbReference>
<protein>
    <recommendedName>
        <fullName evidence="4">Transposase</fullName>
    </recommendedName>
</protein>
<name>A0ABD2K2S3_9BILA</name>
<evidence type="ECO:0000313" key="2">
    <source>
        <dbReference type="EMBL" id="KAL3097173.1"/>
    </source>
</evidence>
<accession>A0ABD2K2S3</accession>
<dbReference type="AlphaFoldDB" id="A0ABD2K2S3"/>
<evidence type="ECO:0008006" key="4">
    <source>
        <dbReference type="Google" id="ProtNLM"/>
    </source>
</evidence>
<dbReference type="EMBL" id="JBICBT010000846">
    <property type="protein sequence ID" value="KAL3097173.1"/>
    <property type="molecule type" value="Genomic_DNA"/>
</dbReference>
<dbReference type="Proteomes" id="UP001620626">
    <property type="component" value="Unassembled WGS sequence"/>
</dbReference>
<dbReference type="InterPro" id="IPR009689">
    <property type="entry name" value="DUF1280"/>
</dbReference>